<keyword evidence="1" id="KW-1133">Transmembrane helix</keyword>
<name>A0A6J5YZK6_9ZZZZ</name>
<feature type="transmembrane region" description="Helical" evidence="1">
    <location>
        <begin position="12"/>
        <end position="31"/>
    </location>
</feature>
<sequence length="134" mass="14698">MIELIKDEKGSASVEFVALALPLFIPLFIFLQQFAGVSAEENIARTLAREGARAYVSSSNDRSAEEMMNKVIMIAGKELGLTEEQFERMAIGLECSNSPCHCPNGKVQVTIHFGANSHSRSVTASAQEFFSPWI</sequence>
<feature type="domain" description="TadE-like" evidence="2">
    <location>
        <begin position="10"/>
        <end position="53"/>
    </location>
</feature>
<reference evidence="3" key="1">
    <citation type="submission" date="2020-05" db="EMBL/GenBank/DDBJ databases">
        <authorList>
            <person name="Chiriac C."/>
            <person name="Salcher M."/>
            <person name="Ghai R."/>
            <person name="Kavagutti S V."/>
        </authorList>
    </citation>
    <scope>NUCLEOTIDE SEQUENCE</scope>
</reference>
<dbReference type="Pfam" id="PF07811">
    <property type="entry name" value="TadE"/>
    <property type="match status" value="1"/>
</dbReference>
<accession>A0A6J5YZK6</accession>
<gene>
    <name evidence="3" type="ORF">UFOPK3574_00538</name>
</gene>
<organism evidence="3">
    <name type="scientific">freshwater metagenome</name>
    <dbReference type="NCBI Taxonomy" id="449393"/>
    <lineage>
        <taxon>unclassified sequences</taxon>
        <taxon>metagenomes</taxon>
        <taxon>ecological metagenomes</taxon>
    </lineage>
</organism>
<evidence type="ECO:0000259" key="2">
    <source>
        <dbReference type="Pfam" id="PF07811"/>
    </source>
</evidence>
<proteinExistence type="predicted"/>
<dbReference type="AlphaFoldDB" id="A0A6J5YZK6"/>
<protein>
    <submittedName>
        <fullName evidence="3">Unannotated protein</fullName>
    </submittedName>
</protein>
<dbReference type="EMBL" id="CAESAF010000043">
    <property type="protein sequence ID" value="CAB4335721.1"/>
    <property type="molecule type" value="Genomic_DNA"/>
</dbReference>
<keyword evidence="1" id="KW-0472">Membrane</keyword>
<evidence type="ECO:0000313" key="3">
    <source>
        <dbReference type="EMBL" id="CAB4335721.1"/>
    </source>
</evidence>
<evidence type="ECO:0000256" key="1">
    <source>
        <dbReference type="SAM" id="Phobius"/>
    </source>
</evidence>
<keyword evidence="1" id="KW-0812">Transmembrane</keyword>
<dbReference type="InterPro" id="IPR012495">
    <property type="entry name" value="TadE-like_dom"/>
</dbReference>